<dbReference type="AlphaFoldDB" id="A0A0E9XD21"/>
<proteinExistence type="predicted"/>
<feature type="compositionally biased region" description="Polar residues" evidence="1">
    <location>
        <begin position="19"/>
        <end position="28"/>
    </location>
</feature>
<accession>A0A0E9XD21</accession>
<evidence type="ECO:0000313" key="2">
    <source>
        <dbReference type="EMBL" id="JAH99583.1"/>
    </source>
</evidence>
<reference evidence="2" key="2">
    <citation type="journal article" date="2015" name="Fish Shellfish Immunol.">
        <title>Early steps in the European eel (Anguilla anguilla)-Vibrio vulnificus interaction in the gills: Role of the RtxA13 toxin.</title>
        <authorList>
            <person name="Callol A."/>
            <person name="Pajuelo D."/>
            <person name="Ebbesson L."/>
            <person name="Teles M."/>
            <person name="MacKenzie S."/>
            <person name="Amaro C."/>
        </authorList>
    </citation>
    <scope>NUCLEOTIDE SEQUENCE</scope>
</reference>
<dbReference type="EMBL" id="GBXM01008994">
    <property type="protein sequence ID" value="JAH99583.1"/>
    <property type="molecule type" value="Transcribed_RNA"/>
</dbReference>
<evidence type="ECO:0000256" key="1">
    <source>
        <dbReference type="SAM" id="MobiDB-lite"/>
    </source>
</evidence>
<organism evidence="2">
    <name type="scientific">Anguilla anguilla</name>
    <name type="common">European freshwater eel</name>
    <name type="synonym">Muraena anguilla</name>
    <dbReference type="NCBI Taxonomy" id="7936"/>
    <lineage>
        <taxon>Eukaryota</taxon>
        <taxon>Metazoa</taxon>
        <taxon>Chordata</taxon>
        <taxon>Craniata</taxon>
        <taxon>Vertebrata</taxon>
        <taxon>Euteleostomi</taxon>
        <taxon>Actinopterygii</taxon>
        <taxon>Neopterygii</taxon>
        <taxon>Teleostei</taxon>
        <taxon>Anguilliformes</taxon>
        <taxon>Anguillidae</taxon>
        <taxon>Anguilla</taxon>
    </lineage>
</organism>
<feature type="region of interest" description="Disordered" evidence="1">
    <location>
        <begin position="1"/>
        <end position="29"/>
    </location>
</feature>
<protein>
    <submittedName>
        <fullName evidence="2">Uncharacterized protein</fullName>
    </submittedName>
</protein>
<name>A0A0E9XD21_ANGAN</name>
<sequence length="46" mass="5586">MWRGWKAKPLPTKKKSRTITHPSQSRQKMPSRWMLMAMISWKQVNM</sequence>
<reference evidence="2" key="1">
    <citation type="submission" date="2014-11" db="EMBL/GenBank/DDBJ databases">
        <authorList>
            <person name="Amaro Gonzalez C."/>
        </authorList>
    </citation>
    <scope>NUCLEOTIDE SEQUENCE</scope>
</reference>